<gene>
    <name evidence="1" type="ORF">VT50_0202075</name>
</gene>
<evidence type="ECO:0008006" key="3">
    <source>
        <dbReference type="Google" id="ProtNLM"/>
    </source>
</evidence>
<comment type="caution">
    <text evidence="1">The sequence shown here is derived from an EMBL/GenBank/DDBJ whole genome shotgun (WGS) entry which is preliminary data.</text>
</comment>
<keyword evidence="2" id="KW-1185">Reference proteome</keyword>
<name>A0A1V4DD28_9ACTN</name>
<sequence>MKTRSGKVNPIEDWVWSPRFTHPPLVSLEAFVRVRAIPQERERSRSEPGTNTAHPQAARTYAPRSFLFCAIYERRMFGKARRGRGFYVCAPKPECIPPDHPKSLWIKETYLLEPLHAFFAARIFGPDRRELLIQTKEAEITSHRGKAPIRQDPALVDALPAGRCEIARLPTPCAAGCSKPADCRSTTTNAPAVLAAG</sequence>
<reference evidence="1" key="1">
    <citation type="submission" date="2016-12" db="EMBL/GenBank/DDBJ databases">
        <title>Genome sequence of Streptomyces antioxidans MUSC 164.</title>
        <authorList>
            <person name="Lee L.-H."/>
            <person name="Ser H.-L."/>
        </authorList>
    </citation>
    <scope>NUCLEOTIDE SEQUENCE [LARGE SCALE GENOMIC DNA]</scope>
    <source>
        <strain evidence="1">MUSC 164</strain>
    </source>
</reference>
<accession>A0A1V4DD28</accession>
<protein>
    <recommendedName>
        <fullName evidence="3">Recombinase domain-containing protein</fullName>
    </recommendedName>
</protein>
<proteinExistence type="predicted"/>
<evidence type="ECO:0000313" key="2">
    <source>
        <dbReference type="Proteomes" id="UP000033615"/>
    </source>
</evidence>
<evidence type="ECO:0000313" key="1">
    <source>
        <dbReference type="EMBL" id="OPF84279.1"/>
    </source>
</evidence>
<dbReference type="EMBL" id="LAKD02000002">
    <property type="protein sequence ID" value="OPF84279.1"/>
    <property type="molecule type" value="Genomic_DNA"/>
</dbReference>
<organism evidence="1 2">
    <name type="scientific">Streptomyces antioxidans</name>
    <dbReference type="NCBI Taxonomy" id="1507734"/>
    <lineage>
        <taxon>Bacteria</taxon>
        <taxon>Bacillati</taxon>
        <taxon>Actinomycetota</taxon>
        <taxon>Actinomycetes</taxon>
        <taxon>Kitasatosporales</taxon>
        <taxon>Streptomycetaceae</taxon>
        <taxon>Streptomyces</taxon>
    </lineage>
</organism>
<dbReference type="Proteomes" id="UP000033615">
    <property type="component" value="Unassembled WGS sequence"/>
</dbReference>
<dbReference type="AlphaFoldDB" id="A0A1V4DD28"/>